<accession>A0A1Y1II23</accession>
<evidence type="ECO:0000313" key="3">
    <source>
        <dbReference type="Proteomes" id="UP000054558"/>
    </source>
</evidence>
<keyword evidence="3" id="KW-1185">Reference proteome</keyword>
<feature type="region of interest" description="Disordered" evidence="1">
    <location>
        <begin position="1093"/>
        <end position="1176"/>
    </location>
</feature>
<feature type="region of interest" description="Disordered" evidence="1">
    <location>
        <begin position="1338"/>
        <end position="1362"/>
    </location>
</feature>
<feature type="region of interest" description="Disordered" evidence="1">
    <location>
        <begin position="581"/>
        <end position="602"/>
    </location>
</feature>
<feature type="compositionally biased region" description="Polar residues" evidence="1">
    <location>
        <begin position="1093"/>
        <end position="1118"/>
    </location>
</feature>
<dbReference type="OrthoDB" id="5598737at2759"/>
<feature type="region of interest" description="Disordered" evidence="1">
    <location>
        <begin position="1569"/>
        <end position="1592"/>
    </location>
</feature>
<dbReference type="PANTHER" id="PTHR34305:SF1">
    <property type="entry name" value="SWIM-TYPE DOMAIN-CONTAINING PROTEIN"/>
    <property type="match status" value="1"/>
</dbReference>
<dbReference type="Proteomes" id="UP000054558">
    <property type="component" value="Unassembled WGS sequence"/>
</dbReference>
<sequence length="1672" mass="189226">MSWEQARSGCWHCSLNRGKCHPDCPHTKKGEVIHETRKREAEALPPGNPSPPKKQKTPLVAPPLTEADAIVEQKLAREKNIEDLSTEIVSLRLFSLHPKAFVAFIPDFKPQKDGTFRLIIPKATHPPKFPRPALKPPIIPKDQFTSAGCLVLDKGLKGFWAIRHNKERWVMCAKRGEDYVCQEDPSNPKCWHAFQIMGKPFVPPDITTKRRYKGKPAIEWADVPLKTPVPPKDKDVFAMVCSECRSLYAHTRTIEAKEFKGCTHTGRAVHVCTPSCQRYSCSKLPPKKAEVIDDDEVLVATSRAKEMLDLSTKGFFSQDPPVSKELPCGFHWRRKTVKASVYNDTDIVHVEVCVWYCTRASDLNQCCTLRREVNELYYQAPSEMRGSHFRVFTDVTSMLYQGATFQAIETLAEKNAEYRQVPPLGRGRLKNFYQSHLYRVLAAADRPEIPAQPAANLWNPAIRELLREVPVLASEPADPKTLIDRTVWRLFSEDQQWWRGRVYGYTTHTKALELWPMYKVVYSSAPPRLTNSGRKVEDKASKYDEMRWADLKHRLNPPEAKFTGDDFDEYWGPRGRDWSPWADTPPLPVPPPLSPTNDPQEQQPWPVCPDCGEHPEALYIDCREAHMVHRFKDPVLKTPVKLLPITYPFPERVVTPDVHNDHDERKTTLKGAVKVVENATVRGLLKRWSGHVPVSKTYVGKELQTKSAPPPAPLKADELQELSNLPSCVWTLIEHIGGTDKPACSNPDYAPLFYHLGYIHSDRVLLPYGAQDIIVQLLVALKLARRLEFIEISVEWDRVLHVHAPSLRLVLLSARGGNQQKTGFQLTDTGPSNGLARRGTGYKVTVQTLKALAPLLQCLLHLSFEVKDYIACHQASAMLCEALGVTVGEIWLDGSGDVQPVTVADAQRLVGVIRELMYGPCRGTTEGVLAGEAYVANQQRLSSSNVYHRVYRDVPQFAGRDDEAEKKVANMVKRAKAKEDAKRWPEFFAETTFLTDRFHQVNHLCSDEFKYNTHGLKGREEFLGPDNSSVSEQINKLMMIFDKTQQRATINTGMLVYNSYILEHNTNLVNKWPKKKAMQGWWNLGRRLETSPLTSAHTSPLTSAHTSPLTSAQTSSQIGPLPWHRSAQLPNPQPRSHFAPNSIHTWLSSKIFSPKDKNKDNKNNTYPADPMDLPPAPNVNNVTGNEHVLATDTTFIGPDWLEEDRPSDEELHKYRYLESERRRNGTVPRAYHENAIRGMRSGHTRGRNPITRQRFDGGNVRRFRPPAPSALTPRNINNVLGNGHVLAEDTVFIGGDWIDEDRPSNEELHRYRYLESERRQNGTVPRAYHEDAIRAMRSGNTQGQNPMSQRSFSSGNVRRFPPGGRNQKVPNLLTGNGNHPDLINFSSSKNQTVPNLLTGNGNRPNMINFSNRKVRNLLTGNGNRPNMINFSNQKVSNLLTGNGNRPNMINFSNQKSKDMRTYLKPLVIEDGTLERLDTAFGAEVVRTLADIAETAARINKEYIHLDWDKECLYFQRGVYFTQVARDLRSLTLCYPSFGAMPALAKEYFRKLLDEQQDLYERIYKLEEPDIGPGDQSARLSVEEPSDVQKGQKTSGPMILAHLSEQGMVREVKDEVATSEWTTYEVAYLLDLFGGDETALAQWADGAISKSLLPVSSKVSRGFARLVRQLILW</sequence>
<evidence type="ECO:0000313" key="2">
    <source>
        <dbReference type="EMBL" id="GAQ90530.1"/>
    </source>
</evidence>
<feature type="compositionally biased region" description="Polar residues" evidence="1">
    <location>
        <begin position="1142"/>
        <end position="1151"/>
    </location>
</feature>
<protein>
    <submittedName>
        <fullName evidence="2">Uncharacterized protein</fullName>
    </submittedName>
</protein>
<dbReference type="PANTHER" id="PTHR34305">
    <property type="entry name" value="EXPRESSED PROTEIN"/>
    <property type="match status" value="1"/>
</dbReference>
<feature type="region of interest" description="Disordered" evidence="1">
    <location>
        <begin position="38"/>
        <end position="59"/>
    </location>
</feature>
<name>A0A1Y1II23_KLENI</name>
<gene>
    <name evidence="2" type="ORF">KFL_006520060</name>
</gene>
<feature type="compositionally biased region" description="Polar residues" evidence="1">
    <location>
        <begin position="1338"/>
        <end position="1356"/>
    </location>
</feature>
<feature type="compositionally biased region" description="Pro residues" evidence="1">
    <location>
        <begin position="583"/>
        <end position="594"/>
    </location>
</feature>
<reference evidence="2 3" key="1">
    <citation type="journal article" date="2014" name="Nat. Commun.">
        <title>Klebsormidium flaccidum genome reveals primary factors for plant terrestrial adaptation.</title>
        <authorList>
            <person name="Hori K."/>
            <person name="Maruyama F."/>
            <person name="Fujisawa T."/>
            <person name="Togashi T."/>
            <person name="Yamamoto N."/>
            <person name="Seo M."/>
            <person name="Sato S."/>
            <person name="Yamada T."/>
            <person name="Mori H."/>
            <person name="Tajima N."/>
            <person name="Moriyama T."/>
            <person name="Ikeuchi M."/>
            <person name="Watanabe M."/>
            <person name="Wada H."/>
            <person name="Kobayashi K."/>
            <person name="Saito M."/>
            <person name="Masuda T."/>
            <person name="Sasaki-Sekimoto Y."/>
            <person name="Mashiguchi K."/>
            <person name="Awai K."/>
            <person name="Shimojima M."/>
            <person name="Masuda S."/>
            <person name="Iwai M."/>
            <person name="Nobusawa T."/>
            <person name="Narise T."/>
            <person name="Kondo S."/>
            <person name="Saito H."/>
            <person name="Sato R."/>
            <person name="Murakawa M."/>
            <person name="Ihara Y."/>
            <person name="Oshima-Yamada Y."/>
            <person name="Ohtaka K."/>
            <person name="Satoh M."/>
            <person name="Sonobe K."/>
            <person name="Ishii M."/>
            <person name="Ohtani R."/>
            <person name="Kanamori-Sato M."/>
            <person name="Honoki R."/>
            <person name="Miyazaki D."/>
            <person name="Mochizuki H."/>
            <person name="Umetsu J."/>
            <person name="Higashi K."/>
            <person name="Shibata D."/>
            <person name="Kamiya Y."/>
            <person name="Sato N."/>
            <person name="Nakamura Y."/>
            <person name="Tabata S."/>
            <person name="Ida S."/>
            <person name="Kurokawa K."/>
            <person name="Ohta H."/>
        </authorList>
    </citation>
    <scope>NUCLEOTIDE SEQUENCE [LARGE SCALE GENOMIC DNA]</scope>
    <source>
        <strain evidence="2 3">NIES-2285</strain>
    </source>
</reference>
<feature type="compositionally biased region" description="Basic and acidic residues" evidence="1">
    <location>
        <begin position="1153"/>
        <end position="1162"/>
    </location>
</feature>
<proteinExistence type="predicted"/>
<organism evidence="2 3">
    <name type="scientific">Klebsormidium nitens</name>
    <name type="common">Green alga</name>
    <name type="synonym">Ulothrix nitens</name>
    <dbReference type="NCBI Taxonomy" id="105231"/>
    <lineage>
        <taxon>Eukaryota</taxon>
        <taxon>Viridiplantae</taxon>
        <taxon>Streptophyta</taxon>
        <taxon>Klebsormidiophyceae</taxon>
        <taxon>Klebsormidiales</taxon>
        <taxon>Klebsormidiaceae</taxon>
        <taxon>Klebsormidium</taxon>
    </lineage>
</organism>
<dbReference type="EMBL" id="DF237601">
    <property type="protein sequence ID" value="GAQ90530.1"/>
    <property type="molecule type" value="Genomic_DNA"/>
</dbReference>
<evidence type="ECO:0000256" key="1">
    <source>
        <dbReference type="SAM" id="MobiDB-lite"/>
    </source>
</evidence>
<feature type="region of interest" description="Disordered" evidence="1">
    <location>
        <begin position="1240"/>
        <end position="1270"/>
    </location>
</feature>